<dbReference type="Proteomes" id="UP000245250">
    <property type="component" value="Chromosome"/>
</dbReference>
<evidence type="ECO:0000313" key="1">
    <source>
        <dbReference type="EMBL" id="AWK05031.1"/>
    </source>
</evidence>
<protein>
    <submittedName>
        <fullName evidence="1">Uncharacterized protein</fullName>
    </submittedName>
</protein>
<keyword evidence="2" id="KW-1185">Reference proteome</keyword>
<name>A0A2S1YLT8_9FLAO</name>
<reference evidence="1 2" key="1">
    <citation type="submission" date="2018-05" db="EMBL/GenBank/DDBJ databases">
        <title>Genome sequencing of Flavobacterium sp. HYN0056.</title>
        <authorList>
            <person name="Yi H."/>
            <person name="Baek C."/>
        </authorList>
    </citation>
    <scope>NUCLEOTIDE SEQUENCE [LARGE SCALE GENOMIC DNA]</scope>
    <source>
        <strain evidence="1 2">HYN0056</strain>
    </source>
</reference>
<organism evidence="1 2">
    <name type="scientific">Flavobacterium crocinum</name>
    <dbReference type="NCBI Taxonomy" id="2183896"/>
    <lineage>
        <taxon>Bacteria</taxon>
        <taxon>Pseudomonadati</taxon>
        <taxon>Bacteroidota</taxon>
        <taxon>Flavobacteriia</taxon>
        <taxon>Flavobacteriales</taxon>
        <taxon>Flavobacteriaceae</taxon>
        <taxon>Flavobacterium</taxon>
    </lineage>
</organism>
<dbReference type="KEGG" id="fcr:HYN56_12650"/>
<proteinExistence type="predicted"/>
<dbReference type="OrthoDB" id="8910972at2"/>
<dbReference type="RefSeq" id="WP_109192505.1">
    <property type="nucleotide sequence ID" value="NZ_CP029255.1"/>
</dbReference>
<dbReference type="EMBL" id="CP029255">
    <property type="protein sequence ID" value="AWK05031.1"/>
    <property type="molecule type" value="Genomic_DNA"/>
</dbReference>
<evidence type="ECO:0000313" key="2">
    <source>
        <dbReference type="Proteomes" id="UP000245250"/>
    </source>
</evidence>
<gene>
    <name evidence="1" type="ORF">HYN56_12650</name>
</gene>
<dbReference type="InterPro" id="IPR027417">
    <property type="entry name" value="P-loop_NTPase"/>
</dbReference>
<dbReference type="SUPFAM" id="SSF52540">
    <property type="entry name" value="P-loop containing nucleoside triphosphate hydrolases"/>
    <property type="match status" value="1"/>
</dbReference>
<dbReference type="AlphaFoldDB" id="A0A2S1YLT8"/>
<sequence length="1279" mass="150261">MQIKIFFSWQLSTEAKYNKDFILTCLHEAVNELEHRENLKSINYIIQEGTRGLSGSPSIPNKIMDERIPNCDIFIADLSIVNHTSCFIKFLKKTFENQKYKPAHNDNVLIEYGIAYDAVGPERIIGILNSFYGSPSKDNSNVTFDIRHLRFPIEYTYNKKSKNSDDIKSQLVKTIVSKIEETTLYILKNQKEKYRPFKNWNDWNLEFDSSQRFHQNDYINKLKTIIVNSIKQKKETIRLIGLSGLGKTRILFEMFRPVEENHESLILSSRVLYYDFKEKSSLDLTQYVINLQSNNEDKIIILDNCEISNHRILLNLLKKSNNNLFLITIDSNPEELESGKHSSINYLHLQQENLTDVVTEIIEEDFSYLSKDNTEKIKEFSQGIPLMVKLLTDSDREGNPITGKLDDKELLDRLLGEKGNDSENRNILRSCSLFNHIGFEDEVRKELEYIAKNKDLTSVDIQDNSVLITKFTETCNHFLKREIFERRGRYISMRPFPFAMQLATEWLETCSPQKMSDIITYLSSIEEDEHKKSISDSFAKRMKYLNFNTKAVEITDKLVSEFGPFYNAKVLNTELGSRLFRSFVEVNPVATSNTLWNIFSEMQRSELLKIEEGRRNLVWSLGKLCFDKRTFKQSTKTLFLFALAENESWSNNSTGEFIHLFKILLPGTSANLKDRFYVLKWAFDFEDKNSKKIAFAAIKSALDSSHFSRIMGAEEQGKIKLKDYEPSNQEIYIYWQEILDLIIEPIHNNDWISEKCISIILESSRSLVRFGCFNILKRYLETIFEIKKWDFDQGLLALKQIRKYDIQYLINDDLDKINFYITKLSKNDFKSRFINAHNHFYLDIDFRSDSFNKYIEYFENLANEFLKNNYSWNVYLPVFYSSKPDYTFYFGRKLFELLESNQKIEFVDLSLDSLEKTVSEQRNYSLFEGFISGNSIAEKRTIYEKIFQNYSLQKSLFYFISHDSDGHNYFDYLLNLIDHDEQMIYELYKYTYNQALSTAPIEVKLKFYKNLLVKNKKSYSFIIESIFSNVYNSENPEPELLNYSKKLIIEFGTELNFSDYKISQLLIKILDIENQPDLARFINATIISSISWERSYHLDNEVQKIYNVLIVKYFDFIWNDLSKSLIATDENYNKFYGLKHILGSYIGGVGRKTGLLFSGKIDVIFDWAEEKRNIAPERLAQLIPIYADNNTNYNTLNPLAIKLLDNFGDIEEVIRSFSANMGSYSWTGSIIPLLEAKKEIFKFLSNHKFETVRSWANARLNYIDKEIENEKNREDEMYL</sequence>
<accession>A0A2S1YLT8</accession>